<dbReference type="Pfam" id="PF00126">
    <property type="entry name" value="HTH_1"/>
    <property type="match status" value="1"/>
</dbReference>
<dbReference type="RefSeq" id="WP_238276709.1">
    <property type="nucleotide sequence ID" value="NZ_BPQR01000046.1"/>
</dbReference>
<dbReference type="Gene3D" id="3.40.190.10">
    <property type="entry name" value="Periplasmic binding protein-like II"/>
    <property type="match status" value="2"/>
</dbReference>
<keyword evidence="2" id="KW-0805">Transcription regulation</keyword>
<dbReference type="Gene3D" id="1.10.10.10">
    <property type="entry name" value="Winged helix-like DNA-binding domain superfamily/Winged helix DNA-binding domain"/>
    <property type="match status" value="1"/>
</dbReference>
<keyword evidence="3" id="KW-0238">DNA-binding</keyword>
<organism evidence="6 7">
    <name type="scientific">Methylobacterium jeotgali</name>
    <dbReference type="NCBI Taxonomy" id="381630"/>
    <lineage>
        <taxon>Bacteria</taxon>
        <taxon>Pseudomonadati</taxon>
        <taxon>Pseudomonadota</taxon>
        <taxon>Alphaproteobacteria</taxon>
        <taxon>Hyphomicrobiales</taxon>
        <taxon>Methylobacteriaceae</taxon>
        <taxon>Methylobacterium</taxon>
    </lineage>
</organism>
<dbReference type="EMBL" id="BPQR01000046">
    <property type="protein sequence ID" value="GJE07509.1"/>
    <property type="molecule type" value="Genomic_DNA"/>
</dbReference>
<evidence type="ECO:0000259" key="5">
    <source>
        <dbReference type="PROSITE" id="PS50931"/>
    </source>
</evidence>
<dbReference type="PANTHER" id="PTHR30579:SF7">
    <property type="entry name" value="HTH-TYPE TRANSCRIPTIONAL REGULATOR LRHA-RELATED"/>
    <property type="match status" value="1"/>
</dbReference>
<sequence length="282" mass="28826">MPTLEIDQLRAFLVVADLHSFTAAGACLGATQSAVSLRLAKLEERLGRRLLARTPRAVSLTPDGSRLLPHARAILAAHDRAVAEIEGGATRGSLRLAVSDHAAGGRLASALAALRVALPLLAPEVTVGLSGAMLALYDRGEAEAVILRRDGGREGTRLFEDPLIWAGAHADLAAPGEPVPLVALTGPCGVKAAATGALDAAGLPWRYAFLGGSVSALQAALQAGLGVAALGERHLPAGCLRLSEGLPPLPTGEVVLHSRLDGPTQRILAAAFAAPEGLRKAA</sequence>
<gene>
    <name evidence="6" type="primary">hdfR_1</name>
    <name evidence="6" type="ORF">AOPFMNJM_2838</name>
</gene>
<dbReference type="SUPFAM" id="SSF53850">
    <property type="entry name" value="Periplasmic binding protein-like II"/>
    <property type="match status" value="1"/>
</dbReference>
<evidence type="ECO:0000313" key="7">
    <source>
        <dbReference type="Proteomes" id="UP001055102"/>
    </source>
</evidence>
<accession>A0ABQ4T0G4</accession>
<evidence type="ECO:0000256" key="4">
    <source>
        <dbReference type="ARBA" id="ARBA00023163"/>
    </source>
</evidence>
<dbReference type="InterPro" id="IPR050176">
    <property type="entry name" value="LTTR"/>
</dbReference>
<dbReference type="Pfam" id="PF03466">
    <property type="entry name" value="LysR_substrate"/>
    <property type="match status" value="1"/>
</dbReference>
<dbReference type="SUPFAM" id="SSF46785">
    <property type="entry name" value="Winged helix' DNA-binding domain"/>
    <property type="match status" value="1"/>
</dbReference>
<feature type="domain" description="HTH lysR-type" evidence="5">
    <location>
        <begin position="4"/>
        <end position="61"/>
    </location>
</feature>
<dbReference type="PROSITE" id="PS50931">
    <property type="entry name" value="HTH_LYSR"/>
    <property type="match status" value="1"/>
</dbReference>
<dbReference type="InterPro" id="IPR036390">
    <property type="entry name" value="WH_DNA-bd_sf"/>
</dbReference>
<dbReference type="Proteomes" id="UP001055102">
    <property type="component" value="Unassembled WGS sequence"/>
</dbReference>
<dbReference type="InterPro" id="IPR005119">
    <property type="entry name" value="LysR_subst-bd"/>
</dbReference>
<dbReference type="InterPro" id="IPR036388">
    <property type="entry name" value="WH-like_DNA-bd_sf"/>
</dbReference>
<evidence type="ECO:0000256" key="1">
    <source>
        <dbReference type="ARBA" id="ARBA00009437"/>
    </source>
</evidence>
<proteinExistence type="inferred from homology"/>
<name>A0ABQ4T0G4_9HYPH</name>
<keyword evidence="4" id="KW-0804">Transcription</keyword>
<keyword evidence="7" id="KW-1185">Reference proteome</keyword>
<reference evidence="6" key="1">
    <citation type="journal article" date="2021" name="Front. Microbiol.">
        <title>Comprehensive Comparative Genomics and Phenotyping of Methylobacterium Species.</title>
        <authorList>
            <person name="Alessa O."/>
            <person name="Ogura Y."/>
            <person name="Fujitani Y."/>
            <person name="Takami H."/>
            <person name="Hayashi T."/>
            <person name="Sahin N."/>
            <person name="Tani A."/>
        </authorList>
    </citation>
    <scope>NUCLEOTIDE SEQUENCE</scope>
    <source>
        <strain evidence="6">LMG 23639</strain>
    </source>
</reference>
<evidence type="ECO:0000313" key="6">
    <source>
        <dbReference type="EMBL" id="GJE07509.1"/>
    </source>
</evidence>
<protein>
    <submittedName>
        <fullName evidence="6">HTH-type transcriptional regulator HdfR</fullName>
    </submittedName>
</protein>
<dbReference type="PRINTS" id="PR00039">
    <property type="entry name" value="HTHLYSR"/>
</dbReference>
<dbReference type="PANTHER" id="PTHR30579">
    <property type="entry name" value="TRANSCRIPTIONAL REGULATOR"/>
    <property type="match status" value="1"/>
</dbReference>
<dbReference type="InterPro" id="IPR000847">
    <property type="entry name" value="LysR_HTH_N"/>
</dbReference>
<comment type="caution">
    <text evidence="6">The sequence shown here is derived from an EMBL/GenBank/DDBJ whole genome shotgun (WGS) entry which is preliminary data.</text>
</comment>
<evidence type="ECO:0000256" key="3">
    <source>
        <dbReference type="ARBA" id="ARBA00023125"/>
    </source>
</evidence>
<reference evidence="6" key="2">
    <citation type="submission" date="2021-08" db="EMBL/GenBank/DDBJ databases">
        <authorList>
            <person name="Tani A."/>
            <person name="Ola A."/>
            <person name="Ogura Y."/>
            <person name="Katsura K."/>
            <person name="Hayashi T."/>
        </authorList>
    </citation>
    <scope>NUCLEOTIDE SEQUENCE</scope>
    <source>
        <strain evidence="6">LMG 23639</strain>
    </source>
</reference>
<comment type="similarity">
    <text evidence="1">Belongs to the LysR transcriptional regulatory family.</text>
</comment>
<evidence type="ECO:0000256" key="2">
    <source>
        <dbReference type="ARBA" id="ARBA00023015"/>
    </source>
</evidence>